<dbReference type="EMBL" id="JASUXU010000026">
    <property type="protein sequence ID" value="KAK0320197.1"/>
    <property type="molecule type" value="Genomic_DNA"/>
</dbReference>
<reference evidence="3" key="1">
    <citation type="submission" date="2021-12" db="EMBL/GenBank/DDBJ databases">
        <title>Black yeast isolated from Biological Soil Crust.</title>
        <authorList>
            <person name="Kurbessoian T."/>
        </authorList>
    </citation>
    <scope>NUCLEOTIDE SEQUENCE</scope>
    <source>
        <strain evidence="3">CCFEE 5208</strain>
    </source>
</reference>
<protein>
    <submittedName>
        <fullName evidence="3">Uncharacterized protein</fullName>
    </submittedName>
</protein>
<keyword evidence="2" id="KW-0472">Membrane</keyword>
<evidence type="ECO:0000313" key="4">
    <source>
        <dbReference type="Proteomes" id="UP001168146"/>
    </source>
</evidence>
<organism evidence="3 4">
    <name type="scientific">Friedmanniomyces endolithicus</name>
    <dbReference type="NCBI Taxonomy" id="329885"/>
    <lineage>
        <taxon>Eukaryota</taxon>
        <taxon>Fungi</taxon>
        <taxon>Dikarya</taxon>
        <taxon>Ascomycota</taxon>
        <taxon>Pezizomycotina</taxon>
        <taxon>Dothideomycetes</taxon>
        <taxon>Dothideomycetidae</taxon>
        <taxon>Mycosphaerellales</taxon>
        <taxon>Teratosphaeriaceae</taxon>
        <taxon>Friedmanniomyces</taxon>
    </lineage>
</organism>
<feature type="transmembrane region" description="Helical" evidence="2">
    <location>
        <begin position="114"/>
        <end position="135"/>
    </location>
</feature>
<dbReference type="Proteomes" id="UP001168146">
    <property type="component" value="Unassembled WGS sequence"/>
</dbReference>
<feature type="transmembrane region" description="Helical" evidence="2">
    <location>
        <begin position="44"/>
        <end position="62"/>
    </location>
</feature>
<feature type="transmembrane region" description="Helical" evidence="2">
    <location>
        <begin position="12"/>
        <end position="32"/>
    </location>
</feature>
<evidence type="ECO:0000313" key="3">
    <source>
        <dbReference type="EMBL" id="KAK0320197.1"/>
    </source>
</evidence>
<dbReference type="AlphaFoldDB" id="A0AAN6FN39"/>
<feature type="region of interest" description="Disordered" evidence="1">
    <location>
        <begin position="202"/>
        <end position="227"/>
    </location>
</feature>
<evidence type="ECO:0000256" key="1">
    <source>
        <dbReference type="SAM" id="MobiDB-lite"/>
    </source>
</evidence>
<keyword evidence="2" id="KW-1133">Transmembrane helix</keyword>
<comment type="caution">
    <text evidence="3">The sequence shown here is derived from an EMBL/GenBank/DDBJ whole genome shotgun (WGS) entry which is preliminary data.</text>
</comment>
<keyword evidence="2" id="KW-0812">Transmembrane</keyword>
<accession>A0AAN6FN39</accession>
<evidence type="ECO:0000256" key="2">
    <source>
        <dbReference type="SAM" id="Phobius"/>
    </source>
</evidence>
<feature type="transmembrane region" description="Helical" evidence="2">
    <location>
        <begin position="82"/>
        <end position="102"/>
    </location>
</feature>
<sequence>MDLPFSTHPLYTLRKATILSATVGVIFSLGATTPYGSDAFQVELFLVVISLAFSAADVYYYARFKKENPDQDPPWPTTKWMLGDGVLAVLLLLVFVAGLSMAQLDWSYQRNGMVIPAYAALAALFCSGFHAYCLYKQVVARYKAKWLASIQIIPQPCARCGYSELPTAAVSPHAFHHVQQPATDPLPPNTFVYAGHSAAPVQPNPANGMQNARPAVSTPSSPDADSAMEEGLLIGSEFGTGYGSISTPGPEHAPDITLEQPAEVVVGSSSRSKGKKKAVDKRKGESLETWIRQT</sequence>
<name>A0AAN6FN39_9PEZI</name>
<gene>
    <name evidence="3" type="ORF">LTR82_008714</name>
</gene>
<feature type="region of interest" description="Disordered" evidence="1">
    <location>
        <begin position="239"/>
        <end position="294"/>
    </location>
</feature>
<proteinExistence type="predicted"/>